<feature type="region of interest" description="Disordered" evidence="15">
    <location>
        <begin position="14"/>
        <end position="51"/>
    </location>
</feature>
<keyword evidence="5 14" id="KW-0547">Nucleotide-binding</keyword>
<keyword evidence="7" id="KW-0159">Chromosome partition</keyword>
<dbReference type="GO" id="GO:0003777">
    <property type="term" value="F:microtubule motor activity"/>
    <property type="evidence" value="ECO:0007669"/>
    <property type="project" value="InterPro"/>
</dbReference>
<evidence type="ECO:0000313" key="17">
    <source>
        <dbReference type="EMBL" id="CAL1687224.1"/>
    </source>
</evidence>
<sequence length="1150" mass="131050">MDWLSLCVCGAKSNFDNEKSKRDGKGKKSKNKKSKKQSKQNKSHKTSLSFVDESLRKLQDEQIENEIIKKEWTNGKVNCFDDCGKNQLDVNNPTNSTKIDDSPNNRWSYQINDDHGMIFEEFRKESSERNVNEFDRQTHNFDYDDNAVLHSRCASNTVDEDDKQVKCISDKKEHDEEADLNEFVRSVTSGEPKGLFWISELEEKQDVLVEPGFDRKFKERTSSRINFSSKEQTKSKMRISSRKESRNVLPPIKRKSCAESCMDNEELQRNCGEMNKFGFKSSAEFCEQSNIRRKLNSCSFEVQSLENEERSEKTKIRGNGSMIPRFTSPMQQRMNLLKSEDDKTEILQNGRVHSAVVSGVNLEQRTVTVEWFERGETKGKEVEIDAILALNRDLNQKMGPPPQVMNNHMLASSKAREPDSSAEEDEGVDESENQEEGSLGRHGGHTARNGLASATLPVRVTSRLSHSTRPSIPVKATSNKQLSRQTGRPTNIMSSTTSVNGHGDSVSGLTGRRELENIPPTPTTTVAQYNLATPVQNKQPKQTQQQQQQQQQQLQQPQQTQVENGRGRRSNVVKEVERLKKNREERRQRQAELKEAMMNIDPGNPYWEFLAMIREYQNGIEFRPLRDTDTVEDHQITVCVRKRPLNKKEHTRKEIDVITVPSKDQMVVHEPKSKVDLTKYLENQIFRFDYAFDETCNNEIVYKYTAKPLVQTIFEGGMATCFAYGQTGSGKTHTMGGDFNGKTQDCKKGIYAMVAKDVFKCLKLAKYRPLNLVISASFFEIYSGKVFDLLADKEKLRVLEDGKQQVQIVGLTEKVVETCDEVLKLIQHGNSARTSGQTSANSNSSRSHAVFQIIARMPGTHKVHGKFSLIDLAGNERGADTSSANRQTRMEGAEINKSLLALKECIRALSRKGTHLPFRASKLTQVLRDSFIGEKSKTCMIAMISPGMSSCEHSLNTLRYADRVKELAATDPAEVKASPTDDDRGMKIEEQANNSVLSDSDLAQLRSLNEGELSQDLYTFHEAVSALQMLEEEVLDTHKLVMDNTTKFLNDAHSVFSATHEVDYDQEDLRRKRTKFESPYLRSFSLRRRLIERKLFSDAYVQKWEQLLIQQRDILNAALDQVSQFRGQLLQEEQISQKMTRTRNISTRYN</sequence>
<feature type="region of interest" description="Disordered" evidence="15">
    <location>
        <begin position="396"/>
        <end position="572"/>
    </location>
</feature>
<feature type="compositionally biased region" description="Acidic residues" evidence="15">
    <location>
        <begin position="420"/>
        <end position="435"/>
    </location>
</feature>
<comment type="similarity">
    <text evidence="13">Belongs to the TRAFAC class myosin-kinesin ATPase superfamily. Kinesin family. KIN-13 subfamily.</text>
</comment>
<dbReference type="InterPro" id="IPR054473">
    <property type="entry name" value="KIF2A-like_N"/>
</dbReference>
<dbReference type="GO" id="GO:0008017">
    <property type="term" value="F:microtubule binding"/>
    <property type="evidence" value="ECO:0007669"/>
    <property type="project" value="InterPro"/>
</dbReference>
<dbReference type="GO" id="GO:0007018">
    <property type="term" value="P:microtubule-based movement"/>
    <property type="evidence" value="ECO:0007669"/>
    <property type="project" value="InterPro"/>
</dbReference>
<organism evidence="17 18">
    <name type="scientific">Lasius platythorax</name>
    <dbReference type="NCBI Taxonomy" id="488582"/>
    <lineage>
        <taxon>Eukaryota</taxon>
        <taxon>Metazoa</taxon>
        <taxon>Ecdysozoa</taxon>
        <taxon>Arthropoda</taxon>
        <taxon>Hexapoda</taxon>
        <taxon>Insecta</taxon>
        <taxon>Pterygota</taxon>
        <taxon>Neoptera</taxon>
        <taxon>Endopterygota</taxon>
        <taxon>Hymenoptera</taxon>
        <taxon>Apocrita</taxon>
        <taxon>Aculeata</taxon>
        <taxon>Formicoidea</taxon>
        <taxon>Formicidae</taxon>
        <taxon>Formicinae</taxon>
        <taxon>Lasius</taxon>
        <taxon>Lasius</taxon>
    </lineage>
</organism>
<dbReference type="PANTHER" id="PTHR47971:SF8">
    <property type="entry name" value="KINESIN-LIKE PROTEIN"/>
    <property type="match status" value="1"/>
</dbReference>
<keyword evidence="3" id="KW-0132">Cell division</keyword>
<dbReference type="InterPro" id="IPR036961">
    <property type="entry name" value="Kinesin_motor_dom_sf"/>
</dbReference>
<keyword evidence="10 14" id="KW-0505">Motor protein</keyword>
<dbReference type="InterPro" id="IPR019821">
    <property type="entry name" value="Kinesin_motor_CS"/>
</dbReference>
<keyword evidence="4" id="KW-0493">Microtubule</keyword>
<evidence type="ECO:0000256" key="3">
    <source>
        <dbReference type="ARBA" id="ARBA00022618"/>
    </source>
</evidence>
<dbReference type="GO" id="GO:0000922">
    <property type="term" value="C:spindle pole"/>
    <property type="evidence" value="ECO:0007669"/>
    <property type="project" value="UniProtKB-SubCell"/>
</dbReference>
<evidence type="ECO:0000256" key="11">
    <source>
        <dbReference type="ARBA" id="ARBA00023212"/>
    </source>
</evidence>
<evidence type="ECO:0000256" key="10">
    <source>
        <dbReference type="ARBA" id="ARBA00023175"/>
    </source>
</evidence>
<evidence type="ECO:0000256" key="14">
    <source>
        <dbReference type="PROSITE-ProRule" id="PRU00283"/>
    </source>
</evidence>
<feature type="compositionally biased region" description="Polar residues" evidence="15">
    <location>
        <begin position="462"/>
        <end position="500"/>
    </location>
</feature>
<reference evidence="17" key="1">
    <citation type="submission" date="2024-04" db="EMBL/GenBank/DDBJ databases">
        <authorList>
            <consortium name="Molecular Ecology Group"/>
        </authorList>
    </citation>
    <scope>NUCLEOTIDE SEQUENCE</scope>
</reference>
<keyword evidence="2" id="KW-0963">Cytoplasm</keyword>
<evidence type="ECO:0000256" key="12">
    <source>
        <dbReference type="ARBA" id="ARBA00023306"/>
    </source>
</evidence>
<dbReference type="EMBL" id="OZ034830">
    <property type="protein sequence ID" value="CAL1687224.1"/>
    <property type="molecule type" value="Genomic_DNA"/>
</dbReference>
<dbReference type="InterPro" id="IPR027417">
    <property type="entry name" value="P-loop_NTPase"/>
</dbReference>
<dbReference type="GO" id="GO:0005524">
    <property type="term" value="F:ATP binding"/>
    <property type="evidence" value="ECO:0007669"/>
    <property type="project" value="UniProtKB-UniRule"/>
</dbReference>
<accession>A0AAV2P5E0</accession>
<evidence type="ECO:0000256" key="13">
    <source>
        <dbReference type="ARBA" id="ARBA00061030"/>
    </source>
</evidence>
<evidence type="ECO:0000256" key="15">
    <source>
        <dbReference type="SAM" id="MobiDB-lite"/>
    </source>
</evidence>
<dbReference type="GO" id="GO:0007019">
    <property type="term" value="P:microtubule depolymerization"/>
    <property type="evidence" value="ECO:0007669"/>
    <property type="project" value="TreeGrafter"/>
</dbReference>
<keyword evidence="6" id="KW-0498">Mitosis</keyword>
<evidence type="ECO:0000256" key="5">
    <source>
        <dbReference type="ARBA" id="ARBA00022741"/>
    </source>
</evidence>
<protein>
    <recommendedName>
        <fullName evidence="16">Kinesin motor domain-containing protein</fullName>
    </recommendedName>
</protein>
<dbReference type="PROSITE" id="PS50067">
    <property type="entry name" value="KINESIN_MOTOR_2"/>
    <property type="match status" value="1"/>
</dbReference>
<dbReference type="GO" id="GO:0007059">
    <property type="term" value="P:chromosome segregation"/>
    <property type="evidence" value="ECO:0007669"/>
    <property type="project" value="UniProtKB-KW"/>
</dbReference>
<feature type="domain" description="Kinesin motor" evidence="16">
    <location>
        <begin position="635"/>
        <end position="967"/>
    </location>
</feature>
<keyword evidence="9" id="KW-0175">Coiled coil</keyword>
<dbReference type="InterPro" id="IPR001752">
    <property type="entry name" value="Kinesin_motor_dom"/>
</dbReference>
<proteinExistence type="inferred from homology"/>
<feature type="compositionally biased region" description="Polar residues" evidence="15">
    <location>
        <begin position="523"/>
        <end position="535"/>
    </location>
</feature>
<dbReference type="PROSITE" id="PS00411">
    <property type="entry name" value="KINESIN_MOTOR_1"/>
    <property type="match status" value="1"/>
</dbReference>
<evidence type="ECO:0000313" key="18">
    <source>
        <dbReference type="Proteomes" id="UP001497644"/>
    </source>
</evidence>
<dbReference type="AlphaFoldDB" id="A0AAV2P5E0"/>
<evidence type="ECO:0000259" key="16">
    <source>
        <dbReference type="PROSITE" id="PS50067"/>
    </source>
</evidence>
<feature type="binding site" evidence="14">
    <location>
        <begin position="725"/>
        <end position="732"/>
    </location>
    <ligand>
        <name>ATP</name>
        <dbReference type="ChEBI" id="CHEBI:30616"/>
    </ligand>
</feature>
<dbReference type="Gene3D" id="3.40.850.10">
    <property type="entry name" value="Kinesin motor domain"/>
    <property type="match status" value="1"/>
</dbReference>
<dbReference type="Proteomes" id="UP001497644">
    <property type="component" value="Chromosome 7"/>
</dbReference>
<evidence type="ECO:0000256" key="6">
    <source>
        <dbReference type="ARBA" id="ARBA00022776"/>
    </source>
</evidence>
<keyword evidence="8 14" id="KW-0067">ATP-binding</keyword>
<evidence type="ECO:0000256" key="4">
    <source>
        <dbReference type="ARBA" id="ARBA00022701"/>
    </source>
</evidence>
<gene>
    <name evidence="17" type="ORF">LPLAT_LOCUS12461</name>
</gene>
<dbReference type="GO" id="GO:0051301">
    <property type="term" value="P:cell division"/>
    <property type="evidence" value="ECO:0007669"/>
    <property type="project" value="UniProtKB-KW"/>
</dbReference>
<evidence type="ECO:0000256" key="2">
    <source>
        <dbReference type="ARBA" id="ARBA00022490"/>
    </source>
</evidence>
<evidence type="ECO:0000256" key="7">
    <source>
        <dbReference type="ARBA" id="ARBA00022829"/>
    </source>
</evidence>
<feature type="compositionally biased region" description="Low complexity" evidence="15">
    <location>
        <begin position="536"/>
        <end position="561"/>
    </location>
</feature>
<dbReference type="CDD" id="cd01367">
    <property type="entry name" value="KISc_KIF2_like"/>
    <property type="match status" value="1"/>
</dbReference>
<evidence type="ECO:0000256" key="8">
    <source>
        <dbReference type="ARBA" id="ARBA00022840"/>
    </source>
</evidence>
<dbReference type="InterPro" id="IPR027640">
    <property type="entry name" value="Kinesin-like_fam"/>
</dbReference>
<keyword evidence="11" id="KW-0206">Cytoskeleton</keyword>
<keyword evidence="12" id="KW-0131">Cell cycle</keyword>
<dbReference type="SUPFAM" id="SSF52540">
    <property type="entry name" value="P-loop containing nucleoside triphosphate hydrolases"/>
    <property type="match status" value="1"/>
</dbReference>
<dbReference type="PRINTS" id="PR00380">
    <property type="entry name" value="KINESINHEAVY"/>
</dbReference>
<dbReference type="GO" id="GO:0005828">
    <property type="term" value="C:kinetochore microtubule"/>
    <property type="evidence" value="ECO:0007669"/>
    <property type="project" value="UniProtKB-ARBA"/>
</dbReference>
<dbReference type="SMART" id="SM00129">
    <property type="entry name" value="KISc"/>
    <property type="match status" value="1"/>
</dbReference>
<dbReference type="Pfam" id="PF00225">
    <property type="entry name" value="Kinesin"/>
    <property type="match status" value="1"/>
</dbReference>
<evidence type="ECO:0000256" key="1">
    <source>
        <dbReference type="ARBA" id="ARBA00004647"/>
    </source>
</evidence>
<dbReference type="FunFam" id="3.40.850.10:FF:000012">
    <property type="entry name" value="Kinesin-like protein"/>
    <property type="match status" value="1"/>
</dbReference>
<keyword evidence="18" id="KW-1185">Reference proteome</keyword>
<evidence type="ECO:0000256" key="9">
    <source>
        <dbReference type="ARBA" id="ARBA00023054"/>
    </source>
</evidence>
<comment type="subcellular location">
    <subcellularLocation>
        <location evidence="1">Cytoplasm</location>
        <location evidence="1">Cytoskeleton</location>
        <location evidence="1">Spindle pole</location>
    </subcellularLocation>
</comment>
<dbReference type="Pfam" id="PF22923">
    <property type="entry name" value="KIF2A-like_1st"/>
    <property type="match status" value="1"/>
</dbReference>
<name>A0AAV2P5E0_9HYME</name>
<dbReference type="PANTHER" id="PTHR47971">
    <property type="entry name" value="KINESIN-RELATED PROTEIN 6"/>
    <property type="match status" value="1"/>
</dbReference>
<feature type="compositionally biased region" description="Basic residues" evidence="15">
    <location>
        <begin position="24"/>
        <end position="45"/>
    </location>
</feature>